<dbReference type="InterPro" id="IPR007055">
    <property type="entry name" value="BON_dom"/>
</dbReference>
<proteinExistence type="predicted"/>
<keyword evidence="3" id="KW-1185">Reference proteome</keyword>
<dbReference type="Proteomes" id="UP001155241">
    <property type="component" value="Unassembled WGS sequence"/>
</dbReference>
<evidence type="ECO:0000259" key="1">
    <source>
        <dbReference type="PROSITE" id="PS50914"/>
    </source>
</evidence>
<accession>A0A9X2FIN4</accession>
<organism evidence="2 3">
    <name type="scientific">Aeoliella straminimaris</name>
    <dbReference type="NCBI Taxonomy" id="2954799"/>
    <lineage>
        <taxon>Bacteria</taxon>
        <taxon>Pseudomonadati</taxon>
        <taxon>Planctomycetota</taxon>
        <taxon>Planctomycetia</taxon>
        <taxon>Pirellulales</taxon>
        <taxon>Lacipirellulaceae</taxon>
        <taxon>Aeoliella</taxon>
    </lineage>
</organism>
<evidence type="ECO:0000313" key="3">
    <source>
        <dbReference type="Proteomes" id="UP001155241"/>
    </source>
</evidence>
<dbReference type="SMART" id="SM00749">
    <property type="entry name" value="BON"/>
    <property type="match status" value="1"/>
</dbReference>
<feature type="domain" description="BON" evidence="1">
    <location>
        <begin position="8"/>
        <end position="76"/>
    </location>
</feature>
<dbReference type="AlphaFoldDB" id="A0A9X2FIN4"/>
<dbReference type="InterPro" id="IPR014004">
    <property type="entry name" value="Transpt-assoc_nodulatn_dom_bac"/>
</dbReference>
<protein>
    <submittedName>
        <fullName evidence="2">BON domain-containing protein</fullName>
    </submittedName>
</protein>
<dbReference type="Gene3D" id="3.30.1340.30">
    <property type="match status" value="1"/>
</dbReference>
<gene>
    <name evidence="2" type="ORF">NG895_20075</name>
</gene>
<comment type="caution">
    <text evidence="2">The sequence shown here is derived from an EMBL/GenBank/DDBJ whole genome shotgun (WGS) entry which is preliminary data.</text>
</comment>
<reference evidence="2" key="1">
    <citation type="submission" date="2022-06" db="EMBL/GenBank/DDBJ databases">
        <title>Aeoliella straminimaris, a novel planctomycete from sediments.</title>
        <authorList>
            <person name="Vitorino I.R."/>
            <person name="Lage O.M."/>
        </authorList>
    </citation>
    <scope>NUCLEOTIDE SEQUENCE</scope>
    <source>
        <strain evidence="2">ICT_H6.2</strain>
    </source>
</reference>
<dbReference type="RefSeq" id="WP_252854315.1">
    <property type="nucleotide sequence ID" value="NZ_JAMXLR010000072.1"/>
</dbReference>
<sequence>MFGKNQVTDKELQKTVMKRLERTGTGSQSKVNAVVRRGAVTLTGKLQYERQRSAILKAVQAIAGVKQVIDQLQTPPKIRPHAT</sequence>
<name>A0A9X2FIN4_9BACT</name>
<dbReference type="EMBL" id="JAMXLR010000072">
    <property type="protein sequence ID" value="MCO6046201.1"/>
    <property type="molecule type" value="Genomic_DNA"/>
</dbReference>
<dbReference type="PROSITE" id="PS50914">
    <property type="entry name" value="BON"/>
    <property type="match status" value="1"/>
</dbReference>
<dbReference type="Pfam" id="PF04972">
    <property type="entry name" value="BON"/>
    <property type="match status" value="1"/>
</dbReference>
<evidence type="ECO:0000313" key="2">
    <source>
        <dbReference type="EMBL" id="MCO6046201.1"/>
    </source>
</evidence>